<keyword evidence="2" id="KW-1185">Reference proteome</keyword>
<proteinExistence type="predicted"/>
<evidence type="ECO:0000313" key="2">
    <source>
        <dbReference type="Proteomes" id="UP000299102"/>
    </source>
</evidence>
<dbReference type="Proteomes" id="UP000299102">
    <property type="component" value="Unassembled WGS sequence"/>
</dbReference>
<name>A0A4C1WD53_EUMVA</name>
<organism evidence="1 2">
    <name type="scientific">Eumeta variegata</name>
    <name type="common">Bagworm moth</name>
    <name type="synonym">Eumeta japonica</name>
    <dbReference type="NCBI Taxonomy" id="151549"/>
    <lineage>
        <taxon>Eukaryota</taxon>
        <taxon>Metazoa</taxon>
        <taxon>Ecdysozoa</taxon>
        <taxon>Arthropoda</taxon>
        <taxon>Hexapoda</taxon>
        <taxon>Insecta</taxon>
        <taxon>Pterygota</taxon>
        <taxon>Neoptera</taxon>
        <taxon>Endopterygota</taxon>
        <taxon>Lepidoptera</taxon>
        <taxon>Glossata</taxon>
        <taxon>Ditrysia</taxon>
        <taxon>Tineoidea</taxon>
        <taxon>Psychidae</taxon>
        <taxon>Oiketicinae</taxon>
        <taxon>Eumeta</taxon>
    </lineage>
</organism>
<sequence length="429" mass="48379">MQTVTSTRARGVINYRQMRSQPPHATCSDKVATLQLPHHDASLLRNVSVQRRTIRDHTEDMRPNFEKAFKTLYGEIFKADAAVVVSYKHFNAKAYRPAVLSFQIERSAVTEFASTGPFGGLRKTVITDAATTRASSCSPRHIASRQFYIRAPEQRRARKSRTASREVTAANWRRAAPAPAARYKVQSIFIRKTVAAAPRVFDLYVDIELDPLRTWHEIPPPGASDSIKENGQCVNFETLNLTEKIWKAFSDGGSPTSQLKFEDFNITVLSSRRYRSLGYAPSDRPRPCGGARGRRLPRMLVTRAAARPPRGRLRSAGRLVLPFATVLPSSDNGFRYLCNGIVDNRVVRTGDRYRWLARHQCGKDYYKFYRRDKDDGVMNHDMMNVSDLKIGPVSFDAISGLALIITTIFADSRITEANVDFIGVYSLRV</sequence>
<comment type="caution">
    <text evidence="1">The sequence shown here is derived from an EMBL/GenBank/DDBJ whole genome shotgun (WGS) entry which is preliminary data.</text>
</comment>
<dbReference type="EMBL" id="BGZK01000542">
    <property type="protein sequence ID" value="GBP49326.1"/>
    <property type="molecule type" value="Genomic_DNA"/>
</dbReference>
<reference evidence="1 2" key="1">
    <citation type="journal article" date="2019" name="Commun. Biol.">
        <title>The bagworm genome reveals a unique fibroin gene that provides high tensile strength.</title>
        <authorList>
            <person name="Kono N."/>
            <person name="Nakamura H."/>
            <person name="Ohtoshi R."/>
            <person name="Tomita M."/>
            <person name="Numata K."/>
            <person name="Arakawa K."/>
        </authorList>
    </citation>
    <scope>NUCLEOTIDE SEQUENCE [LARGE SCALE GENOMIC DNA]</scope>
</reference>
<dbReference type="AlphaFoldDB" id="A0A4C1WD53"/>
<protein>
    <submittedName>
        <fullName evidence="1">Uncharacterized protein</fullName>
    </submittedName>
</protein>
<gene>
    <name evidence="1" type="ORF">EVAR_27028_1</name>
</gene>
<accession>A0A4C1WD53</accession>
<evidence type="ECO:0000313" key="1">
    <source>
        <dbReference type="EMBL" id="GBP49326.1"/>
    </source>
</evidence>